<name>A0A0E9V219_ANGAN</name>
<reference evidence="1" key="1">
    <citation type="submission" date="2014-11" db="EMBL/GenBank/DDBJ databases">
        <authorList>
            <person name="Amaro Gonzalez C."/>
        </authorList>
    </citation>
    <scope>NUCLEOTIDE SEQUENCE</scope>
</reference>
<evidence type="ECO:0000313" key="1">
    <source>
        <dbReference type="EMBL" id="JAH71268.1"/>
    </source>
</evidence>
<organism evidence="1">
    <name type="scientific">Anguilla anguilla</name>
    <name type="common">European freshwater eel</name>
    <name type="synonym">Muraena anguilla</name>
    <dbReference type="NCBI Taxonomy" id="7936"/>
    <lineage>
        <taxon>Eukaryota</taxon>
        <taxon>Metazoa</taxon>
        <taxon>Chordata</taxon>
        <taxon>Craniata</taxon>
        <taxon>Vertebrata</taxon>
        <taxon>Euteleostomi</taxon>
        <taxon>Actinopterygii</taxon>
        <taxon>Neopterygii</taxon>
        <taxon>Teleostei</taxon>
        <taxon>Anguilliformes</taxon>
        <taxon>Anguillidae</taxon>
        <taxon>Anguilla</taxon>
    </lineage>
</organism>
<proteinExistence type="predicted"/>
<sequence>MKRLREVQRSYTLQETFSSHID</sequence>
<accession>A0A0E9V219</accession>
<dbReference type="EMBL" id="GBXM01037309">
    <property type="protein sequence ID" value="JAH71268.1"/>
    <property type="molecule type" value="Transcribed_RNA"/>
</dbReference>
<dbReference type="AlphaFoldDB" id="A0A0E9V219"/>
<reference evidence="1" key="2">
    <citation type="journal article" date="2015" name="Fish Shellfish Immunol.">
        <title>Early steps in the European eel (Anguilla anguilla)-Vibrio vulnificus interaction in the gills: Role of the RtxA13 toxin.</title>
        <authorList>
            <person name="Callol A."/>
            <person name="Pajuelo D."/>
            <person name="Ebbesson L."/>
            <person name="Teles M."/>
            <person name="MacKenzie S."/>
            <person name="Amaro C."/>
        </authorList>
    </citation>
    <scope>NUCLEOTIDE SEQUENCE</scope>
</reference>
<protein>
    <submittedName>
        <fullName evidence="1">Uncharacterized protein</fullName>
    </submittedName>
</protein>